<gene>
    <name evidence="2" type="ORF">CPRI1469_LOCUS4701</name>
</gene>
<dbReference type="AlphaFoldDB" id="A0A7S2WZX6"/>
<feature type="compositionally biased region" description="Basic and acidic residues" evidence="1">
    <location>
        <begin position="52"/>
        <end position="70"/>
    </location>
</feature>
<dbReference type="Pfam" id="PF10175">
    <property type="entry name" value="MPP6"/>
    <property type="match status" value="1"/>
</dbReference>
<feature type="compositionally biased region" description="Basic and acidic residues" evidence="1">
    <location>
        <begin position="28"/>
        <end position="45"/>
    </location>
</feature>
<organism evidence="2">
    <name type="scientific">Chloropicon primus</name>
    <dbReference type="NCBI Taxonomy" id="1764295"/>
    <lineage>
        <taxon>Eukaryota</taxon>
        <taxon>Viridiplantae</taxon>
        <taxon>Chlorophyta</taxon>
        <taxon>Chloropicophyceae</taxon>
        <taxon>Chloropicales</taxon>
        <taxon>Chloropicaceae</taxon>
        <taxon>Chloropicon</taxon>
    </lineage>
</organism>
<proteinExistence type="predicted"/>
<evidence type="ECO:0000313" key="2">
    <source>
        <dbReference type="EMBL" id="CAD9715845.1"/>
    </source>
</evidence>
<evidence type="ECO:0000256" key="1">
    <source>
        <dbReference type="SAM" id="MobiDB-lite"/>
    </source>
</evidence>
<sequence length="148" mass="16324">MMKSGGDGNVKRGFSSRLSSMKFMQRGRGSDKSKKDASDVKRGKECSSTVMDKGKEKEKLRVVVESDPLPRGRTTGRLSFGSKKKTKEMDDGSPDANVKEPLGAEVKNPTYDEGEQDRSKGKRKAERSFMKPAGAGDVKKFTKRSKKV</sequence>
<reference evidence="2" key="1">
    <citation type="submission" date="2021-01" db="EMBL/GenBank/DDBJ databases">
        <authorList>
            <person name="Corre E."/>
            <person name="Pelletier E."/>
            <person name="Niang G."/>
            <person name="Scheremetjew M."/>
            <person name="Finn R."/>
            <person name="Kale V."/>
            <person name="Holt S."/>
            <person name="Cochrane G."/>
            <person name="Meng A."/>
            <person name="Brown T."/>
            <person name="Cohen L."/>
        </authorList>
    </citation>
    <scope>NUCLEOTIDE SEQUENCE</scope>
    <source>
        <strain evidence="2">CCMP1205</strain>
    </source>
</reference>
<dbReference type="EMBL" id="HBHL01007285">
    <property type="protein sequence ID" value="CAD9715845.1"/>
    <property type="molecule type" value="Transcribed_RNA"/>
</dbReference>
<feature type="region of interest" description="Disordered" evidence="1">
    <location>
        <begin position="1"/>
        <end position="148"/>
    </location>
</feature>
<protein>
    <submittedName>
        <fullName evidence="2">Uncharacterized protein</fullName>
    </submittedName>
</protein>
<name>A0A7S2WZX6_9CHLO</name>
<accession>A0A7S2WZX6</accession>